<proteinExistence type="predicted"/>
<gene>
    <name evidence="1" type="ORF">CcaverHIS019_0112360</name>
</gene>
<name>A0AA48II77_9TREE</name>
<organism evidence="1 2">
    <name type="scientific">Cutaneotrichosporon cavernicola</name>
    <dbReference type="NCBI Taxonomy" id="279322"/>
    <lineage>
        <taxon>Eukaryota</taxon>
        <taxon>Fungi</taxon>
        <taxon>Dikarya</taxon>
        <taxon>Basidiomycota</taxon>
        <taxon>Agaricomycotina</taxon>
        <taxon>Tremellomycetes</taxon>
        <taxon>Trichosporonales</taxon>
        <taxon>Trichosporonaceae</taxon>
        <taxon>Cutaneotrichosporon</taxon>
    </lineage>
</organism>
<reference evidence="1" key="1">
    <citation type="journal article" date="2023" name="BMC Genomics">
        <title>Chromosome-level genome assemblies of Cutaneotrichosporon spp. (Trichosporonales, Basidiomycota) reveal imbalanced evolution between nucleotide sequences and chromosome synteny.</title>
        <authorList>
            <person name="Kobayashi Y."/>
            <person name="Kayamori A."/>
            <person name="Aoki K."/>
            <person name="Shiwa Y."/>
            <person name="Matsutani M."/>
            <person name="Fujita N."/>
            <person name="Sugita T."/>
            <person name="Iwasaki W."/>
            <person name="Tanaka N."/>
            <person name="Takashima M."/>
        </authorList>
    </citation>
    <scope>NUCLEOTIDE SEQUENCE</scope>
    <source>
        <strain evidence="1">HIS019</strain>
    </source>
</reference>
<dbReference type="AlphaFoldDB" id="A0AA48II77"/>
<evidence type="ECO:0000313" key="1">
    <source>
        <dbReference type="EMBL" id="BEI88518.1"/>
    </source>
</evidence>
<dbReference type="Proteomes" id="UP001233271">
    <property type="component" value="Chromosome 1"/>
</dbReference>
<dbReference type="KEGG" id="ccac:CcaHIS019_0112360"/>
<accession>A0AA48II77</accession>
<dbReference type="GeneID" id="85492389"/>
<evidence type="ECO:0000313" key="2">
    <source>
        <dbReference type="Proteomes" id="UP001233271"/>
    </source>
</evidence>
<dbReference type="RefSeq" id="XP_060453784.1">
    <property type="nucleotide sequence ID" value="XM_060596830.1"/>
</dbReference>
<dbReference type="EMBL" id="AP028212">
    <property type="protein sequence ID" value="BEI88518.1"/>
    <property type="molecule type" value="Genomic_DNA"/>
</dbReference>
<sequence length="318" mass="35529">MIDYLHYPHIVDRIARTVSDIPTLLALRASCRGLRNVVDPRFARNIVLKIDAPIRCRDANIILSKRPELIAHVQSADLYGYPGRRQHSQGVQQVEPVVLPELDYVRIFCPPLCLVDRWRETARKARTTVYVLDLHLAGGRPVLLPRPTCRSVRMVILFDPSSAYLPEVLPEVRSSSTLPTKGKITYEVFLVPTRTTLPSAGGAKAQANSGIRFLSCVIVEAMRQLERLDYTLLLVGYERVPVTLRASDASRSSSSSSETVTADMIQDEFTYAVKCMVSESDSEERKTLLAKLGCQSASEYAKVHGYDALEDIDFLHGL</sequence>
<protein>
    <submittedName>
        <fullName evidence="1">Uncharacterized protein</fullName>
    </submittedName>
</protein>
<keyword evidence="2" id="KW-1185">Reference proteome</keyword>